<dbReference type="PANTHER" id="PTHR37249:SF3">
    <property type="entry name" value="OS03G0206201 PROTEIN"/>
    <property type="match status" value="1"/>
</dbReference>
<sequence>MFVTFSTPIAGSRFPDLFATKLGERRTVTALSRKLEENENGIGSNDEDGTGFADLDDYIPVKPMPPDPKEYVSGGTIEHDQPVGPYIPKPTPPPAG</sequence>
<evidence type="ECO:0000313" key="2">
    <source>
        <dbReference type="EMBL" id="KAK7283260.1"/>
    </source>
</evidence>
<name>A0AAN9INE4_CROPI</name>
<comment type="caution">
    <text evidence="2">The sequence shown here is derived from an EMBL/GenBank/DDBJ whole genome shotgun (WGS) entry which is preliminary data.</text>
</comment>
<reference evidence="2 3" key="1">
    <citation type="submission" date="2024-01" db="EMBL/GenBank/DDBJ databases">
        <title>The genomes of 5 underutilized Papilionoideae crops provide insights into root nodulation and disease resistanc.</title>
        <authorList>
            <person name="Yuan L."/>
        </authorList>
    </citation>
    <scope>NUCLEOTIDE SEQUENCE [LARGE SCALE GENOMIC DNA]</scope>
    <source>
        <strain evidence="2">ZHUSHIDOU_FW_LH</strain>
        <tissue evidence="2">Leaf</tissue>
    </source>
</reference>
<accession>A0AAN9INE4</accession>
<feature type="region of interest" description="Disordered" evidence="1">
    <location>
        <begin position="37"/>
        <end position="96"/>
    </location>
</feature>
<feature type="compositionally biased region" description="Acidic residues" evidence="1">
    <location>
        <begin position="45"/>
        <end position="57"/>
    </location>
</feature>
<evidence type="ECO:0000313" key="3">
    <source>
        <dbReference type="Proteomes" id="UP001372338"/>
    </source>
</evidence>
<proteinExistence type="predicted"/>
<keyword evidence="3" id="KW-1185">Reference proteome</keyword>
<dbReference type="EMBL" id="JAYWIO010000002">
    <property type="protein sequence ID" value="KAK7283260.1"/>
    <property type="molecule type" value="Genomic_DNA"/>
</dbReference>
<evidence type="ECO:0000256" key="1">
    <source>
        <dbReference type="SAM" id="MobiDB-lite"/>
    </source>
</evidence>
<gene>
    <name evidence="2" type="ORF">RIF29_12665</name>
</gene>
<organism evidence="2 3">
    <name type="scientific">Crotalaria pallida</name>
    <name type="common">Smooth rattlebox</name>
    <name type="synonym">Crotalaria striata</name>
    <dbReference type="NCBI Taxonomy" id="3830"/>
    <lineage>
        <taxon>Eukaryota</taxon>
        <taxon>Viridiplantae</taxon>
        <taxon>Streptophyta</taxon>
        <taxon>Embryophyta</taxon>
        <taxon>Tracheophyta</taxon>
        <taxon>Spermatophyta</taxon>
        <taxon>Magnoliopsida</taxon>
        <taxon>eudicotyledons</taxon>
        <taxon>Gunneridae</taxon>
        <taxon>Pentapetalae</taxon>
        <taxon>rosids</taxon>
        <taxon>fabids</taxon>
        <taxon>Fabales</taxon>
        <taxon>Fabaceae</taxon>
        <taxon>Papilionoideae</taxon>
        <taxon>50 kb inversion clade</taxon>
        <taxon>genistoids sensu lato</taxon>
        <taxon>core genistoids</taxon>
        <taxon>Crotalarieae</taxon>
        <taxon>Crotalaria</taxon>
    </lineage>
</organism>
<feature type="compositionally biased region" description="Pro residues" evidence="1">
    <location>
        <begin position="85"/>
        <end position="96"/>
    </location>
</feature>
<dbReference type="AlphaFoldDB" id="A0AAN9INE4"/>
<dbReference type="Proteomes" id="UP001372338">
    <property type="component" value="Unassembled WGS sequence"/>
</dbReference>
<protein>
    <submittedName>
        <fullName evidence="2">Uncharacterized protein</fullName>
    </submittedName>
</protein>
<dbReference type="PANTHER" id="PTHR37249">
    <property type="entry name" value="OS03G0206201 PROTEIN"/>
    <property type="match status" value="1"/>
</dbReference>